<dbReference type="Proteomes" id="UP000467148">
    <property type="component" value="Chromosome"/>
</dbReference>
<gene>
    <name evidence="1" type="ORF">MHEL_10680</name>
</gene>
<sequence length="324" mass="36409">MLTIYLDQNKWIDLARAESGHPGGIAFVDILQAFRRAAHEKRARFPLSCAHYYETGKQRDWTRRKNLSTSMMRLAGLVRIAPPHAIVPWEIRRALIDVFDLQLHLRDLDLFGSGMAHAFAREDLRMDAPAEWHAALPPELYGVMKERWDAAVEAIVLGDVMPEGGPEISRLRLHGLKNLTGRRFVEGQQNVAAWVGELGRHRLADAMLATTFVDIAEPLMTVAAELGIAAEDVVDKANVIIDAIPSRWVEMKLRHLRQANPQKAWEGNDLNDMIALSVAVPYCDVVVTEKSWASLIRTAKVGDRYDTLVTPRLLDVVDRLTVDS</sequence>
<proteinExistence type="predicted"/>
<keyword evidence="2" id="KW-1185">Reference proteome</keyword>
<organism evidence="1 2">
    <name type="scientific">Mycolicibacterium helvum</name>
    <dbReference type="NCBI Taxonomy" id="1534349"/>
    <lineage>
        <taxon>Bacteria</taxon>
        <taxon>Bacillati</taxon>
        <taxon>Actinomycetota</taxon>
        <taxon>Actinomycetes</taxon>
        <taxon>Mycobacteriales</taxon>
        <taxon>Mycobacteriaceae</taxon>
        <taxon>Mycolicibacterium</taxon>
    </lineage>
</organism>
<dbReference type="KEGG" id="mhev:MHEL_10680"/>
<evidence type="ECO:0000313" key="2">
    <source>
        <dbReference type="Proteomes" id="UP000467148"/>
    </source>
</evidence>
<dbReference type="EMBL" id="AP022596">
    <property type="protein sequence ID" value="BBY62825.1"/>
    <property type="molecule type" value="Genomic_DNA"/>
</dbReference>
<dbReference type="RefSeq" id="WP_163746576.1">
    <property type="nucleotide sequence ID" value="NZ_AP022596.1"/>
</dbReference>
<accession>A0A7I7T3Q1</accession>
<dbReference type="AlphaFoldDB" id="A0A7I7T3Q1"/>
<protein>
    <submittedName>
        <fullName evidence="1">Uncharacterized protein</fullName>
    </submittedName>
</protein>
<name>A0A7I7T3Q1_9MYCO</name>
<reference evidence="1 2" key="1">
    <citation type="journal article" date="2019" name="Emerg. Microbes Infect.">
        <title>Comprehensive subspecies identification of 175 nontuberculous mycobacteria species based on 7547 genomic profiles.</title>
        <authorList>
            <person name="Matsumoto Y."/>
            <person name="Kinjo T."/>
            <person name="Motooka D."/>
            <person name="Nabeya D."/>
            <person name="Jung N."/>
            <person name="Uechi K."/>
            <person name="Horii T."/>
            <person name="Iida T."/>
            <person name="Fujita J."/>
            <person name="Nakamura S."/>
        </authorList>
    </citation>
    <scope>NUCLEOTIDE SEQUENCE [LARGE SCALE GENOMIC DNA]</scope>
    <source>
        <strain evidence="1 2">JCM 30396</strain>
    </source>
</reference>
<evidence type="ECO:0000313" key="1">
    <source>
        <dbReference type="EMBL" id="BBY62825.1"/>
    </source>
</evidence>